<dbReference type="PATRIC" id="fig|1082931.4.peg.848"/>
<evidence type="ECO:0000313" key="2">
    <source>
        <dbReference type="EMBL" id="AEQ50893.1"/>
    </source>
</evidence>
<dbReference type="AlphaFoldDB" id="G4REP3"/>
<evidence type="ECO:0008006" key="4">
    <source>
        <dbReference type="Google" id="ProtNLM"/>
    </source>
</evidence>
<sequence>MSAYGSEFAKTYANHAPMVLVALDRLGGSPERLAEFFTHYRDYKALVPFGPTIARLDAASWLSAIGRREREPDLRVFFTREVDRLGIAGALHAYLDILAPGIGASALHALMRMAYGLIREDETEIAASLAYWAATYLDMPPSLGVAPITFDPAEILGRIADIDAMHELPLHELLWQNMAESGRLPEFAPVIDWLAVDAETLPRMANTAIMLFAATMDFSALHAVTGLHWLRVVMPYSRDPETLLRHFWQCVAALMGEMGFPTLPDRETVERWRDLPVPPWETIKAAAAQSYDEHDLSLVFTATQEFGAYGDPLYQLAAARRVGLVPDYT</sequence>
<proteinExistence type="predicted"/>
<dbReference type="PANTHER" id="PTHR35870">
    <property type="entry name" value="PROTEIN, PUTATIVE (AFU_ORTHOLOGUE AFUA_5G03330)-RELATED"/>
    <property type="match status" value="1"/>
</dbReference>
<reference evidence="2 3" key="1">
    <citation type="journal article" date="2012" name="J. Bacteriol.">
        <title>Complete genome sequence of Pelagibacterium halotolerans B2T.</title>
        <authorList>
            <person name="Huo Y.Y."/>
            <person name="Cheng H."/>
            <person name="Han X.F."/>
            <person name="Jiang X.W."/>
            <person name="Sun C."/>
            <person name="Zhang X.Q."/>
            <person name="Zhu X.F."/>
            <person name="Liu Y.F."/>
            <person name="Li P.F."/>
            <person name="Ni P.X."/>
            <person name="Wu M."/>
        </authorList>
    </citation>
    <scope>NUCLEOTIDE SEQUENCE [LARGE SCALE GENOMIC DNA]</scope>
    <source>
        <strain evidence="3">DSM 22347 / JCM 15775 / CGMCC 1.7692 / B2</strain>
    </source>
</reference>
<evidence type="ECO:0000256" key="1">
    <source>
        <dbReference type="ARBA" id="ARBA00023002"/>
    </source>
</evidence>
<keyword evidence="3" id="KW-1185">Reference proteome</keyword>
<evidence type="ECO:0000313" key="3">
    <source>
        <dbReference type="Proteomes" id="UP000008850"/>
    </source>
</evidence>
<dbReference type="Pfam" id="PF14027">
    <property type="entry name" value="Questin_oxidase"/>
    <property type="match status" value="1"/>
</dbReference>
<dbReference type="STRING" id="1082931.KKY_854"/>
<dbReference type="eggNOG" id="ENOG5032R1X">
    <property type="taxonomic scope" value="Bacteria"/>
</dbReference>
<organism evidence="2 3">
    <name type="scientific">Pelagibacterium halotolerans (strain DSM 22347 / JCM 15775 / CGMCC 1.7692 / B2)</name>
    <dbReference type="NCBI Taxonomy" id="1082931"/>
    <lineage>
        <taxon>Bacteria</taxon>
        <taxon>Pseudomonadati</taxon>
        <taxon>Pseudomonadota</taxon>
        <taxon>Alphaproteobacteria</taxon>
        <taxon>Hyphomicrobiales</taxon>
        <taxon>Devosiaceae</taxon>
        <taxon>Pelagibacterium</taxon>
    </lineage>
</organism>
<dbReference type="HOGENOM" id="CLU_069111_0_0_5"/>
<dbReference type="Proteomes" id="UP000008850">
    <property type="component" value="Chromosome"/>
</dbReference>
<accession>G4REP3</accession>
<dbReference type="EMBL" id="CP003075">
    <property type="protein sequence ID" value="AEQ50893.1"/>
    <property type="molecule type" value="Genomic_DNA"/>
</dbReference>
<name>G4REP3_PELHB</name>
<gene>
    <name evidence="2" type="ordered locus">KKY_854</name>
</gene>
<dbReference type="GO" id="GO:0016491">
    <property type="term" value="F:oxidoreductase activity"/>
    <property type="evidence" value="ECO:0007669"/>
    <property type="project" value="UniProtKB-KW"/>
</dbReference>
<protein>
    <recommendedName>
        <fullName evidence="4">DUF4243 domain-containing protein</fullName>
    </recommendedName>
</protein>
<dbReference type="KEGG" id="phl:KKY_854"/>
<dbReference type="InterPro" id="IPR025337">
    <property type="entry name" value="Questin_oxidase-like"/>
</dbReference>
<dbReference type="PANTHER" id="PTHR35870:SF1">
    <property type="entry name" value="PROTEIN, PUTATIVE (AFU_ORTHOLOGUE AFUA_5G03330)-RELATED"/>
    <property type="match status" value="1"/>
</dbReference>
<keyword evidence="1" id="KW-0560">Oxidoreductase</keyword>